<dbReference type="HOGENOM" id="CLU_076659_0_0_1"/>
<evidence type="ECO:0000313" key="1">
    <source>
        <dbReference type="EMBL" id="EGG10386.1"/>
    </source>
</evidence>
<proteinExistence type="predicted"/>
<dbReference type="EMBL" id="GL883095">
    <property type="protein sequence ID" value="EGG10386.1"/>
    <property type="molecule type" value="Genomic_DNA"/>
</dbReference>
<dbReference type="OrthoDB" id="10375346at2759"/>
<dbReference type="KEGG" id="mlr:MELLADRAFT_103397"/>
<dbReference type="RefSeq" id="XP_007406687.1">
    <property type="nucleotide sequence ID" value="XM_007406625.1"/>
</dbReference>
<gene>
    <name evidence="1" type="ORF">MELLADRAFT_103397</name>
</gene>
<protein>
    <submittedName>
        <fullName evidence="1">Uncharacterized protein</fullName>
    </submittedName>
</protein>
<dbReference type="AlphaFoldDB" id="F4RBC2"/>
<dbReference type="InParanoid" id="F4RBC2"/>
<evidence type="ECO:0000313" key="2">
    <source>
        <dbReference type="Proteomes" id="UP000001072"/>
    </source>
</evidence>
<organism evidence="2">
    <name type="scientific">Melampsora larici-populina (strain 98AG31 / pathotype 3-4-7)</name>
    <name type="common">Poplar leaf rust fungus</name>
    <dbReference type="NCBI Taxonomy" id="747676"/>
    <lineage>
        <taxon>Eukaryota</taxon>
        <taxon>Fungi</taxon>
        <taxon>Dikarya</taxon>
        <taxon>Basidiomycota</taxon>
        <taxon>Pucciniomycotina</taxon>
        <taxon>Pucciniomycetes</taxon>
        <taxon>Pucciniales</taxon>
        <taxon>Melampsoraceae</taxon>
        <taxon>Melampsora</taxon>
    </lineage>
</organism>
<name>F4RBC2_MELLP</name>
<dbReference type="Proteomes" id="UP000001072">
    <property type="component" value="Unassembled WGS sequence"/>
</dbReference>
<dbReference type="GeneID" id="18921958"/>
<reference evidence="2" key="1">
    <citation type="journal article" date="2011" name="Proc. Natl. Acad. Sci. U.S.A.">
        <title>Obligate biotrophy features unraveled by the genomic analysis of rust fungi.</title>
        <authorList>
            <person name="Duplessis S."/>
            <person name="Cuomo C.A."/>
            <person name="Lin Y.-C."/>
            <person name="Aerts A."/>
            <person name="Tisserant E."/>
            <person name="Veneault-Fourrey C."/>
            <person name="Joly D.L."/>
            <person name="Hacquard S."/>
            <person name="Amselem J."/>
            <person name="Cantarel B.L."/>
            <person name="Chiu R."/>
            <person name="Coutinho P.M."/>
            <person name="Feau N."/>
            <person name="Field M."/>
            <person name="Frey P."/>
            <person name="Gelhaye E."/>
            <person name="Goldberg J."/>
            <person name="Grabherr M.G."/>
            <person name="Kodira C.D."/>
            <person name="Kohler A."/>
            <person name="Kuees U."/>
            <person name="Lindquist E.A."/>
            <person name="Lucas S.M."/>
            <person name="Mago R."/>
            <person name="Mauceli E."/>
            <person name="Morin E."/>
            <person name="Murat C."/>
            <person name="Pangilinan J.L."/>
            <person name="Park R."/>
            <person name="Pearson M."/>
            <person name="Quesneville H."/>
            <person name="Rouhier N."/>
            <person name="Sakthikumar S."/>
            <person name="Salamov A.A."/>
            <person name="Schmutz J."/>
            <person name="Selles B."/>
            <person name="Shapiro H."/>
            <person name="Tanguay P."/>
            <person name="Tuskan G.A."/>
            <person name="Henrissat B."/>
            <person name="Van de Peer Y."/>
            <person name="Rouze P."/>
            <person name="Ellis J.G."/>
            <person name="Dodds P.N."/>
            <person name="Schein J.E."/>
            <person name="Zhong S."/>
            <person name="Hamelin R.C."/>
            <person name="Grigoriev I.V."/>
            <person name="Szabo L.J."/>
            <person name="Martin F."/>
        </authorList>
    </citation>
    <scope>NUCLEOTIDE SEQUENCE [LARGE SCALE GENOMIC DNA]</scope>
    <source>
        <strain evidence="2">98AG31 / pathotype 3-4-7</strain>
    </source>
</reference>
<keyword evidence="2" id="KW-1185">Reference proteome</keyword>
<sequence length="209" mass="24181">MTSAPTPSHTEDASIFNLPKKITKRKFSANVPLVCKKTNPIRLSVPMIDLVVIFLGKFAGMFRDTYANASHMLPDALFDREDAWQVVKNYEAIHNGVFIREILGGETLPDMWMKSPVYLQHQAQLEEEQIRLEQGILDAHLIEEEHKEQNQLKQLAINEKRAAIAERKQIQTQKALEKQAEKYSKLKQRQQLLGSELFEICHRINWSFL</sequence>
<dbReference type="VEuPathDB" id="FungiDB:MELLADRAFT_103397"/>
<accession>F4RBC2</accession>